<dbReference type="Proteomes" id="UP000219329">
    <property type="component" value="Unassembled WGS sequence"/>
</dbReference>
<feature type="domain" description="SfsA N-terminal OB" evidence="3">
    <location>
        <begin position="13"/>
        <end position="80"/>
    </location>
</feature>
<protein>
    <recommendedName>
        <fullName evidence="1">Sugar fermentation stimulation protein homolog</fullName>
    </recommendedName>
</protein>
<dbReference type="Gene3D" id="3.40.1350.60">
    <property type="match status" value="1"/>
</dbReference>
<name>A0A2A5W953_9GAMM</name>
<dbReference type="HAMAP" id="MF_00095">
    <property type="entry name" value="SfsA"/>
    <property type="match status" value="1"/>
</dbReference>
<organism evidence="4 5">
    <name type="scientific">OM182 bacterium MED-G28</name>
    <dbReference type="NCBI Taxonomy" id="1986256"/>
    <lineage>
        <taxon>Bacteria</taxon>
        <taxon>Pseudomonadati</taxon>
        <taxon>Pseudomonadota</taxon>
        <taxon>Gammaproteobacteria</taxon>
        <taxon>OMG group</taxon>
        <taxon>OM182 clade</taxon>
    </lineage>
</organism>
<dbReference type="NCBIfam" id="TIGR00230">
    <property type="entry name" value="sfsA"/>
    <property type="match status" value="1"/>
</dbReference>
<evidence type="ECO:0000313" key="4">
    <source>
        <dbReference type="EMBL" id="PDH33019.1"/>
    </source>
</evidence>
<comment type="caution">
    <text evidence="4">The sequence shown here is derived from an EMBL/GenBank/DDBJ whole genome shotgun (WGS) entry which is preliminary data.</text>
</comment>
<dbReference type="EMBL" id="NTJZ01000011">
    <property type="protein sequence ID" value="PDH33019.1"/>
    <property type="molecule type" value="Genomic_DNA"/>
</dbReference>
<evidence type="ECO:0000256" key="1">
    <source>
        <dbReference type="HAMAP-Rule" id="MF_00095"/>
    </source>
</evidence>
<dbReference type="AlphaFoldDB" id="A0A2A5W953"/>
<proteinExistence type="inferred from homology"/>
<sequence length="240" mass="26613">MEFESELQSAHLVRRYNRFLADIKLPNGGIMTIHCPNTGSMKNCKEPNSLIWYSASSNLKRKYPMTWQFIESTDNHIVGINTGLSNKLVVEAIANGTIKQLQDYNELETEIAYGAQNSRIDILLSGGGLSKQEKCYVEVKNVSLGVGSGLGLFPDAVTTRGQKHLQELMLVKKSGCRAVLLFCVQHTGIERVSPADEIDPEYSSLLREAVAVGVEAIAYRTEIDPQKGKIWLQDELAVIL</sequence>
<evidence type="ECO:0000259" key="2">
    <source>
        <dbReference type="Pfam" id="PF03749"/>
    </source>
</evidence>
<gene>
    <name evidence="1" type="primary">sfsA</name>
    <name evidence="4" type="ORF">CNF02_09930</name>
</gene>
<feature type="domain" description="Sugar fermentation stimulation protein C-terminal" evidence="2">
    <location>
        <begin position="84"/>
        <end position="226"/>
    </location>
</feature>
<dbReference type="CDD" id="cd22359">
    <property type="entry name" value="SfsA-like_bacterial"/>
    <property type="match status" value="1"/>
</dbReference>
<dbReference type="PANTHER" id="PTHR30545:SF2">
    <property type="entry name" value="SUGAR FERMENTATION STIMULATION PROTEIN A"/>
    <property type="match status" value="1"/>
</dbReference>
<dbReference type="GO" id="GO:0003677">
    <property type="term" value="F:DNA binding"/>
    <property type="evidence" value="ECO:0007669"/>
    <property type="project" value="InterPro"/>
</dbReference>
<dbReference type="Pfam" id="PF17746">
    <property type="entry name" value="SfsA_N"/>
    <property type="match status" value="1"/>
</dbReference>
<evidence type="ECO:0000259" key="3">
    <source>
        <dbReference type="Pfam" id="PF17746"/>
    </source>
</evidence>
<dbReference type="Gene3D" id="2.40.50.580">
    <property type="match status" value="1"/>
</dbReference>
<accession>A0A2A5W953</accession>
<dbReference type="InterPro" id="IPR040452">
    <property type="entry name" value="SfsA_C"/>
</dbReference>
<dbReference type="Pfam" id="PF03749">
    <property type="entry name" value="SfsA"/>
    <property type="match status" value="1"/>
</dbReference>
<dbReference type="InterPro" id="IPR005224">
    <property type="entry name" value="SfsA"/>
</dbReference>
<reference evidence="4 5" key="1">
    <citation type="submission" date="2017-08" db="EMBL/GenBank/DDBJ databases">
        <title>Fine stratification of microbial communities through a metagenomic profile of the photic zone.</title>
        <authorList>
            <person name="Haro-Moreno J.M."/>
            <person name="Lopez-Perez M."/>
            <person name="De La Torre J."/>
            <person name="Picazo A."/>
            <person name="Camacho A."/>
            <person name="Rodriguez-Valera F."/>
        </authorList>
    </citation>
    <scope>NUCLEOTIDE SEQUENCE [LARGE SCALE GENOMIC DNA]</scope>
    <source>
        <strain evidence="4">MED-G28</strain>
    </source>
</reference>
<dbReference type="InterPro" id="IPR041465">
    <property type="entry name" value="SfsA_N"/>
</dbReference>
<evidence type="ECO:0000313" key="5">
    <source>
        <dbReference type="Proteomes" id="UP000219329"/>
    </source>
</evidence>
<dbReference type="PANTHER" id="PTHR30545">
    <property type="entry name" value="SUGAR FERMENTATION STIMULATION PROTEIN A"/>
    <property type="match status" value="1"/>
</dbReference>
<comment type="similarity">
    <text evidence="1">Belongs to the SfsA family.</text>
</comment>